<feature type="region of interest" description="Disordered" evidence="1">
    <location>
        <begin position="45"/>
        <end position="83"/>
    </location>
</feature>
<accession>A0A9W9G2U2</accession>
<dbReference type="GeneID" id="81352623"/>
<reference evidence="2" key="2">
    <citation type="journal article" date="2023" name="IMA Fungus">
        <title>Comparative genomic study of the Penicillium genus elucidates a diverse pangenome and 15 lateral gene transfer events.</title>
        <authorList>
            <person name="Petersen C."/>
            <person name="Sorensen T."/>
            <person name="Nielsen M.R."/>
            <person name="Sondergaard T.E."/>
            <person name="Sorensen J.L."/>
            <person name="Fitzpatrick D.A."/>
            <person name="Frisvad J.C."/>
            <person name="Nielsen K.L."/>
        </authorList>
    </citation>
    <scope>NUCLEOTIDE SEQUENCE</scope>
    <source>
        <strain evidence="2">IBT 30761</strain>
    </source>
</reference>
<sequence length="94" mass="10358">MAENIRKTKPLANIVKGGVFPPLPGNLKSDDEVVIENASLQHNFQCGISPKNNDETSRKHPNPFRPDGPVQPSHYIESGLSREDSTVYMDAVSK</sequence>
<proteinExistence type="predicted"/>
<reference evidence="2" key="1">
    <citation type="submission" date="2022-11" db="EMBL/GenBank/DDBJ databases">
        <authorList>
            <person name="Petersen C."/>
        </authorList>
    </citation>
    <scope>NUCLEOTIDE SEQUENCE</scope>
    <source>
        <strain evidence="2">IBT 30761</strain>
    </source>
</reference>
<organism evidence="2 3">
    <name type="scientific">Penicillium argentinense</name>
    <dbReference type="NCBI Taxonomy" id="1131581"/>
    <lineage>
        <taxon>Eukaryota</taxon>
        <taxon>Fungi</taxon>
        <taxon>Dikarya</taxon>
        <taxon>Ascomycota</taxon>
        <taxon>Pezizomycotina</taxon>
        <taxon>Eurotiomycetes</taxon>
        <taxon>Eurotiomycetidae</taxon>
        <taxon>Eurotiales</taxon>
        <taxon>Aspergillaceae</taxon>
        <taxon>Penicillium</taxon>
    </lineage>
</organism>
<dbReference type="RefSeq" id="XP_056478685.1">
    <property type="nucleotide sequence ID" value="XM_056613644.1"/>
</dbReference>
<evidence type="ECO:0000313" key="3">
    <source>
        <dbReference type="Proteomes" id="UP001149074"/>
    </source>
</evidence>
<gene>
    <name evidence="2" type="ORF">N7532_001150</name>
</gene>
<comment type="caution">
    <text evidence="2">The sequence shown here is derived from an EMBL/GenBank/DDBJ whole genome shotgun (WGS) entry which is preliminary data.</text>
</comment>
<dbReference type="AlphaFoldDB" id="A0A9W9G2U2"/>
<evidence type="ECO:0000256" key="1">
    <source>
        <dbReference type="SAM" id="MobiDB-lite"/>
    </source>
</evidence>
<keyword evidence="3" id="KW-1185">Reference proteome</keyword>
<name>A0A9W9G2U2_9EURO</name>
<protein>
    <submittedName>
        <fullName evidence="2">Uncharacterized protein</fullName>
    </submittedName>
</protein>
<dbReference type="EMBL" id="JAPQKI010000002">
    <property type="protein sequence ID" value="KAJ5110615.1"/>
    <property type="molecule type" value="Genomic_DNA"/>
</dbReference>
<dbReference type="Proteomes" id="UP001149074">
    <property type="component" value="Unassembled WGS sequence"/>
</dbReference>
<evidence type="ECO:0000313" key="2">
    <source>
        <dbReference type="EMBL" id="KAJ5110615.1"/>
    </source>
</evidence>